<dbReference type="InterPro" id="IPR051677">
    <property type="entry name" value="AfsR-DnrI-RedD_regulator"/>
</dbReference>
<dbReference type="GO" id="GO:0006355">
    <property type="term" value="P:regulation of DNA-templated transcription"/>
    <property type="evidence" value="ECO:0007669"/>
    <property type="project" value="InterPro"/>
</dbReference>
<evidence type="ECO:0000256" key="1">
    <source>
        <dbReference type="ARBA" id="ARBA00005820"/>
    </source>
</evidence>
<dbReference type="InterPro" id="IPR001867">
    <property type="entry name" value="OmpR/PhoB-type_DNA-bd"/>
</dbReference>
<feature type="compositionally biased region" description="Low complexity" evidence="4">
    <location>
        <begin position="636"/>
        <end position="652"/>
    </location>
</feature>
<evidence type="ECO:0000259" key="5">
    <source>
        <dbReference type="PROSITE" id="PS51755"/>
    </source>
</evidence>
<dbReference type="SUPFAM" id="SSF46894">
    <property type="entry name" value="C-terminal effector domain of the bipartite response regulators"/>
    <property type="match status" value="1"/>
</dbReference>
<dbReference type="RefSeq" id="WP_175345696.1">
    <property type="nucleotide sequence ID" value="NZ_JABMCI010000034.1"/>
</dbReference>
<dbReference type="SMART" id="SM01043">
    <property type="entry name" value="BTAD"/>
    <property type="match status" value="1"/>
</dbReference>
<gene>
    <name evidence="6" type="ORF">HP550_00790</name>
</gene>
<feature type="domain" description="OmpR/PhoB-type" evidence="5">
    <location>
        <begin position="652"/>
        <end position="758"/>
    </location>
</feature>
<dbReference type="Proteomes" id="UP000565724">
    <property type="component" value="Unassembled WGS sequence"/>
</dbReference>
<comment type="similarity">
    <text evidence="1">Belongs to the AfsR/DnrI/RedD regulatory family.</text>
</comment>
<feature type="region of interest" description="Disordered" evidence="4">
    <location>
        <begin position="633"/>
        <end position="656"/>
    </location>
</feature>
<evidence type="ECO:0000313" key="6">
    <source>
        <dbReference type="EMBL" id="NUU15786.1"/>
    </source>
</evidence>
<dbReference type="InterPro" id="IPR005158">
    <property type="entry name" value="BTAD"/>
</dbReference>
<dbReference type="Gene3D" id="1.25.40.10">
    <property type="entry name" value="Tetratricopeptide repeat domain"/>
    <property type="match status" value="1"/>
</dbReference>
<evidence type="ECO:0000313" key="7">
    <source>
        <dbReference type="Proteomes" id="UP000565724"/>
    </source>
</evidence>
<dbReference type="InterPro" id="IPR027417">
    <property type="entry name" value="P-loop_NTPase"/>
</dbReference>
<comment type="caution">
    <text evidence="6">The sequence shown here is derived from an EMBL/GenBank/DDBJ whole genome shotgun (WGS) entry which is preliminary data.</text>
</comment>
<dbReference type="Gene3D" id="1.10.10.10">
    <property type="entry name" value="Winged helix-like DNA-binding domain superfamily/Winged helix DNA-binding domain"/>
    <property type="match status" value="1"/>
</dbReference>
<accession>A0A7Y6DUU9</accession>
<keyword evidence="7" id="KW-1185">Reference proteome</keyword>
<dbReference type="SMART" id="SM00862">
    <property type="entry name" value="Trans_reg_C"/>
    <property type="match status" value="1"/>
</dbReference>
<evidence type="ECO:0000256" key="4">
    <source>
        <dbReference type="SAM" id="MobiDB-lite"/>
    </source>
</evidence>
<organism evidence="6 7">
    <name type="scientific">Cellulomonas humilata</name>
    <dbReference type="NCBI Taxonomy" id="144055"/>
    <lineage>
        <taxon>Bacteria</taxon>
        <taxon>Bacillati</taxon>
        <taxon>Actinomycetota</taxon>
        <taxon>Actinomycetes</taxon>
        <taxon>Micrococcales</taxon>
        <taxon>Cellulomonadaceae</taxon>
        <taxon>Cellulomonas</taxon>
    </lineage>
</organism>
<reference evidence="6 7" key="1">
    <citation type="submission" date="2020-05" db="EMBL/GenBank/DDBJ databases">
        <title>Genome Sequencing of Type Strains.</title>
        <authorList>
            <person name="Lemaire J.F."/>
            <person name="Inderbitzin P."/>
            <person name="Gregorio O.A."/>
            <person name="Collins S.B."/>
            <person name="Wespe N."/>
            <person name="Knight-Connoni V."/>
        </authorList>
    </citation>
    <scope>NUCLEOTIDE SEQUENCE [LARGE SCALE GENOMIC DNA]</scope>
    <source>
        <strain evidence="6 7">ATCC 25174</strain>
    </source>
</reference>
<feature type="DNA-binding region" description="OmpR/PhoB-type" evidence="3">
    <location>
        <begin position="652"/>
        <end position="758"/>
    </location>
</feature>
<evidence type="ECO:0000256" key="3">
    <source>
        <dbReference type="PROSITE-ProRule" id="PRU01091"/>
    </source>
</evidence>
<dbReference type="InterPro" id="IPR059106">
    <property type="entry name" value="WHD_MalT"/>
</dbReference>
<keyword evidence="2 3" id="KW-0238">DNA-binding</keyword>
<dbReference type="Pfam" id="PF25873">
    <property type="entry name" value="WHD_MalT"/>
    <property type="match status" value="1"/>
</dbReference>
<dbReference type="SUPFAM" id="SSF52540">
    <property type="entry name" value="P-loop containing nucleoside triphosphate hydrolases"/>
    <property type="match status" value="1"/>
</dbReference>
<name>A0A7Y6DUU9_9CELL</name>
<dbReference type="Gene3D" id="3.40.50.300">
    <property type="entry name" value="P-loop containing nucleotide triphosphate hydrolases"/>
    <property type="match status" value="1"/>
</dbReference>
<dbReference type="AlphaFoldDB" id="A0A7Y6DUU9"/>
<sequence>MAQGMQAVAAAVIESGVPAARRGVVRRALMSALDDVLEAGTGIVVGPRGSGKTTVLAQWAASCGLPVVWARCTRAGISVRSGSRAVTLTPTEVSGVLRACAGPTLLVLDDVHELLGAGAAAELEQLLLTSAPTVHVVMGTRRQPTFTLARSEIDPPVVVTGADLRMRTWEVDRLFRDVYGHPLTTDDVETLTHETEGWAAAVHLFQRATDGLLPADRRRAVRSMRGDPHYARDYLVGEVLAELDRPLVQLLHWGSVFDELTADRCDALTREISGADGAPQATGLLRELECTWSLASTEDGVHYRLPRVLHQHLRAAHAEHLGASARIWHDRAQAVLADEPPPRTDAGRAATWAEFDGIEVPVDGHEWVGLVRAALRRDPAAQAERAHRLGGTGGALAEGLCLLLAGRQHEAAAPLRRAAADPDGPRPLVLGAALAEAALAGGRLGAVLRTIDRVQGEADRQGLTWLARLAHGLIVGLDGTGAARAQSRAFAADRQADHDPWGSALVLTWSALAGLSLGAAEPDAWEELVRRWQALDAAVPAAWARACYAVTAAAQQLPDAGQDARVAEAVARAAGVPGALAYAYAALAATDPEDGGELAALAESSGLETGVDMRPVRAVGLCGGRVPVRPAPPARVPAVPTPVGRRVGPGPAEAEDRAPELHVRCLGEFRVAVDGSAVDLSGVRPRARSALRMLALHAGRPVHREQLAEALWSELDPRAAMHNLHVSISAVRRALEPRVPTRSSRLVVRDGEAYTLVLRPGSRCDVDELERAVRGSARRRATGDSDAAADELGRVLDLYGGDLLPEDGPAEWVVAPRARLRLMVADAAADLAQLELDRGRPEQAIAAAARSIELDECRDHAWRLLVAAYTASGDAAAAHRATSGYRAMLDALGIPTLPATPALAPSAEVTSGRGTPPRRSPRTSPVSPGTWS</sequence>
<dbReference type="Pfam" id="PF00486">
    <property type="entry name" value="Trans_reg_C"/>
    <property type="match status" value="1"/>
</dbReference>
<dbReference type="PANTHER" id="PTHR35807">
    <property type="entry name" value="TRANSCRIPTIONAL REGULATOR REDD-RELATED"/>
    <property type="match status" value="1"/>
</dbReference>
<dbReference type="InterPro" id="IPR036388">
    <property type="entry name" value="WH-like_DNA-bd_sf"/>
</dbReference>
<dbReference type="Pfam" id="PF03704">
    <property type="entry name" value="BTAD"/>
    <property type="match status" value="1"/>
</dbReference>
<dbReference type="EMBL" id="JABMCI010000034">
    <property type="protein sequence ID" value="NUU15786.1"/>
    <property type="molecule type" value="Genomic_DNA"/>
</dbReference>
<dbReference type="InterPro" id="IPR011990">
    <property type="entry name" value="TPR-like_helical_dom_sf"/>
</dbReference>
<proteinExistence type="inferred from homology"/>
<protein>
    <submittedName>
        <fullName evidence="6">Transcriptional regulator</fullName>
    </submittedName>
</protein>
<evidence type="ECO:0000256" key="2">
    <source>
        <dbReference type="ARBA" id="ARBA00023125"/>
    </source>
</evidence>
<dbReference type="PROSITE" id="PS51755">
    <property type="entry name" value="OMPR_PHOB"/>
    <property type="match status" value="1"/>
</dbReference>
<dbReference type="GO" id="GO:0003677">
    <property type="term" value="F:DNA binding"/>
    <property type="evidence" value="ECO:0007669"/>
    <property type="project" value="UniProtKB-UniRule"/>
</dbReference>
<dbReference type="SUPFAM" id="SSF48452">
    <property type="entry name" value="TPR-like"/>
    <property type="match status" value="1"/>
</dbReference>
<dbReference type="GO" id="GO:0000160">
    <property type="term" value="P:phosphorelay signal transduction system"/>
    <property type="evidence" value="ECO:0007669"/>
    <property type="project" value="InterPro"/>
</dbReference>
<feature type="region of interest" description="Disordered" evidence="4">
    <location>
        <begin position="900"/>
        <end position="932"/>
    </location>
</feature>
<dbReference type="InterPro" id="IPR016032">
    <property type="entry name" value="Sig_transdc_resp-reg_C-effctor"/>
</dbReference>